<protein>
    <submittedName>
        <fullName evidence="1">Uncharacterized protein</fullName>
    </submittedName>
</protein>
<evidence type="ECO:0000313" key="1">
    <source>
        <dbReference type="EMBL" id="MBP1862275.1"/>
    </source>
</evidence>
<evidence type="ECO:0000313" key="2">
    <source>
        <dbReference type="Proteomes" id="UP000823786"/>
    </source>
</evidence>
<reference evidence="1 2" key="1">
    <citation type="submission" date="2021-03" db="EMBL/GenBank/DDBJ databases">
        <title>Genomic Encyclopedia of Type Strains, Phase IV (KMG-IV): sequencing the most valuable type-strain genomes for metagenomic binning, comparative biology and taxonomic classification.</title>
        <authorList>
            <person name="Goeker M."/>
        </authorList>
    </citation>
    <scope>NUCLEOTIDE SEQUENCE [LARGE SCALE GENOMIC DNA]</scope>
    <source>
        <strain evidence="1 2">DSM 26427</strain>
    </source>
</reference>
<organism evidence="1 2">
    <name type="scientific">Rhizobium herbae</name>
    <dbReference type="NCBI Taxonomy" id="508661"/>
    <lineage>
        <taxon>Bacteria</taxon>
        <taxon>Pseudomonadati</taxon>
        <taxon>Pseudomonadota</taxon>
        <taxon>Alphaproteobacteria</taxon>
        <taxon>Hyphomicrobiales</taxon>
        <taxon>Rhizobiaceae</taxon>
        <taxon>Rhizobium/Agrobacterium group</taxon>
        <taxon>Rhizobium</taxon>
    </lineage>
</organism>
<sequence length="68" mass="7478">MFGICVAETILASVDMRTQQQAGHMDASDQIKIIAKHLASWGPSTYGIWAVEPVIAAAQDAYSERIQW</sequence>
<proteinExistence type="predicted"/>
<name>A0ABS4EWD2_9HYPH</name>
<comment type="caution">
    <text evidence="1">The sequence shown here is derived from an EMBL/GenBank/DDBJ whole genome shotgun (WGS) entry which is preliminary data.</text>
</comment>
<gene>
    <name evidence="1" type="ORF">J2Z75_005806</name>
</gene>
<keyword evidence="2" id="KW-1185">Reference proteome</keyword>
<accession>A0ABS4EWD2</accession>
<dbReference type="Proteomes" id="UP000823786">
    <property type="component" value="Unassembled WGS sequence"/>
</dbReference>
<dbReference type="EMBL" id="JAGGJV010000015">
    <property type="protein sequence ID" value="MBP1862275.1"/>
    <property type="molecule type" value="Genomic_DNA"/>
</dbReference>